<dbReference type="Proteomes" id="UP000517523">
    <property type="component" value="Unassembled WGS sequence"/>
</dbReference>
<accession>A0A839TFP4</accession>
<dbReference type="SUPFAM" id="SSF51445">
    <property type="entry name" value="(Trans)glycosidases"/>
    <property type="match status" value="1"/>
</dbReference>
<reference evidence="7 8" key="1">
    <citation type="submission" date="2020-08" db="EMBL/GenBank/DDBJ databases">
        <title>Genomic Encyclopedia of Type Strains, Phase III (KMG-III): the genomes of soil and plant-associated and newly described type strains.</title>
        <authorList>
            <person name="Whitman W."/>
        </authorList>
    </citation>
    <scope>NUCLEOTIDE SEQUENCE [LARGE SCALE GENOMIC DNA]</scope>
    <source>
        <strain evidence="7 8">CECT 5831</strain>
    </source>
</reference>
<feature type="domain" description="Glycoside hydrolase family 31 TIM barrel" evidence="5">
    <location>
        <begin position="131"/>
        <end position="398"/>
    </location>
</feature>
<feature type="domain" description="Glycosyl hydrolase family 31 C-terminal" evidence="6">
    <location>
        <begin position="433"/>
        <end position="513"/>
    </location>
</feature>
<dbReference type="Gene3D" id="3.20.20.80">
    <property type="entry name" value="Glycosidases"/>
    <property type="match status" value="1"/>
</dbReference>
<evidence type="ECO:0000256" key="2">
    <source>
        <dbReference type="ARBA" id="ARBA00022801"/>
    </source>
</evidence>
<evidence type="ECO:0000256" key="4">
    <source>
        <dbReference type="RuleBase" id="RU361185"/>
    </source>
</evidence>
<dbReference type="Pfam" id="PF21365">
    <property type="entry name" value="Glyco_hydro_31_3rd"/>
    <property type="match status" value="1"/>
</dbReference>
<dbReference type="GO" id="GO:0004553">
    <property type="term" value="F:hydrolase activity, hydrolyzing O-glycosyl compounds"/>
    <property type="evidence" value="ECO:0007669"/>
    <property type="project" value="InterPro"/>
</dbReference>
<dbReference type="Gene3D" id="2.60.40.1180">
    <property type="entry name" value="Golgi alpha-mannosidase II"/>
    <property type="match status" value="1"/>
</dbReference>
<dbReference type="InterPro" id="IPR048395">
    <property type="entry name" value="Glyco_hydro_31_C"/>
</dbReference>
<evidence type="ECO:0000256" key="1">
    <source>
        <dbReference type="ARBA" id="ARBA00007806"/>
    </source>
</evidence>
<dbReference type="InterPro" id="IPR000322">
    <property type="entry name" value="Glyco_hydro_31_TIM"/>
</dbReference>
<comment type="caution">
    <text evidence="7">The sequence shown here is derived from an EMBL/GenBank/DDBJ whole genome shotgun (WGS) entry which is preliminary data.</text>
</comment>
<dbReference type="InterPro" id="IPR050985">
    <property type="entry name" value="Alpha-glycosidase_related"/>
</dbReference>
<dbReference type="InterPro" id="IPR013780">
    <property type="entry name" value="Glyco_hydro_b"/>
</dbReference>
<dbReference type="AlphaFoldDB" id="A0A839TFP4"/>
<dbReference type="EMBL" id="JACHXJ010000001">
    <property type="protein sequence ID" value="MBB3125521.1"/>
    <property type="molecule type" value="Genomic_DNA"/>
</dbReference>
<keyword evidence="2 4" id="KW-0378">Hydrolase</keyword>
<keyword evidence="3 4" id="KW-0326">Glycosidase</keyword>
<evidence type="ECO:0000313" key="8">
    <source>
        <dbReference type="Proteomes" id="UP000517523"/>
    </source>
</evidence>
<evidence type="ECO:0000256" key="3">
    <source>
        <dbReference type="ARBA" id="ARBA00023295"/>
    </source>
</evidence>
<evidence type="ECO:0000313" key="7">
    <source>
        <dbReference type="EMBL" id="MBB3125521.1"/>
    </source>
</evidence>
<dbReference type="PANTHER" id="PTHR43053">
    <property type="entry name" value="GLYCOSIDASE FAMILY 31"/>
    <property type="match status" value="1"/>
</dbReference>
<dbReference type="InterPro" id="IPR017853">
    <property type="entry name" value="GH"/>
</dbReference>
<comment type="similarity">
    <text evidence="1 4">Belongs to the glycosyl hydrolase 31 family.</text>
</comment>
<dbReference type="PANTHER" id="PTHR43053:SF4">
    <property type="entry name" value="MYOGENESIS-REGULATING GLYCOSIDASE"/>
    <property type="match status" value="1"/>
</dbReference>
<evidence type="ECO:0000259" key="5">
    <source>
        <dbReference type="Pfam" id="PF01055"/>
    </source>
</evidence>
<gene>
    <name evidence="7" type="ORF">FHS19_000175</name>
</gene>
<name>A0A839TFP4_9BACL</name>
<dbReference type="Pfam" id="PF01055">
    <property type="entry name" value="Glyco_hydro_31_2nd"/>
    <property type="match status" value="1"/>
</dbReference>
<dbReference type="CDD" id="cd06592">
    <property type="entry name" value="GH31_NET37"/>
    <property type="match status" value="1"/>
</dbReference>
<proteinExistence type="inferred from homology"/>
<organism evidence="7 8">
    <name type="scientific">Paenibacillus rhizosphaerae</name>
    <dbReference type="NCBI Taxonomy" id="297318"/>
    <lineage>
        <taxon>Bacteria</taxon>
        <taxon>Bacillati</taxon>
        <taxon>Bacillota</taxon>
        <taxon>Bacilli</taxon>
        <taxon>Bacillales</taxon>
        <taxon>Paenibacillaceae</taxon>
        <taxon>Paenibacillus</taxon>
    </lineage>
</organism>
<sequence length="520" mass="59085">MEEKRYNETVRIDLKEDEYWWGGAAQDGTFMPFGSEPYSRDLYGDAAYNQAAPLLLSNKGRLVWSEEPYRFSFDDRELVIEGKEENIKVEEGGSSLRDAYRLASQKYFPPAGSAPDLQFFTVPQYNTWMEMSYHPTQDKVIAYAEAILSNGLPPGILMIDDNWHEDYGTLKFHVGRFPDPLGMVNRLHELGFRVLLWVCPFFSPDGEVYRDLKRRGYLLNHSEGKPVVREWWNGFSAVLDGTNPEAVSWFAGELDRLTETYGIDGFKLDAGDPQYYKPEDISYRPVTPNEQTEAWARLGLRYAFNEYRACWKLAGQPLVQRLSDKNHSWGKDGLASLIPNGLAQGLIGYAFNCPDMVGGGQYEDLIRPDFQVDAELFVRYAQCSALFPMMQFSTAPWRVLDETHLNLCIEAARLHCRMGDEIAALARHAAETGEPIMRHMAYVFPEGGFEQITDQFMLGDDVLVAPVLQKGATAKRIVFPPGIWYGDDGSRVTGPCEMEVDAPLSRLPWYHREKGASSIY</sequence>
<dbReference type="RefSeq" id="WP_183577294.1">
    <property type="nucleotide sequence ID" value="NZ_JACHXJ010000001.1"/>
</dbReference>
<protein>
    <submittedName>
        <fullName evidence="7">Alpha-glucosidase (Family GH31 glycosyl hydrolase)</fullName>
    </submittedName>
</protein>
<dbReference type="GO" id="GO:0005975">
    <property type="term" value="P:carbohydrate metabolic process"/>
    <property type="evidence" value="ECO:0007669"/>
    <property type="project" value="InterPro"/>
</dbReference>
<dbReference type="SUPFAM" id="SSF51011">
    <property type="entry name" value="Glycosyl hydrolase domain"/>
    <property type="match status" value="1"/>
</dbReference>
<evidence type="ECO:0000259" key="6">
    <source>
        <dbReference type="Pfam" id="PF21365"/>
    </source>
</evidence>